<evidence type="ECO:0000313" key="3">
    <source>
        <dbReference type="Proteomes" id="UP000254082"/>
    </source>
</evidence>
<name>A0A380JH28_STRDO</name>
<protein>
    <submittedName>
        <fullName evidence="2">Putative kinase</fullName>
    </submittedName>
</protein>
<keyword evidence="3" id="KW-1185">Reference proteome</keyword>
<evidence type="ECO:0000259" key="1">
    <source>
        <dbReference type="Pfam" id="PF09659"/>
    </source>
</evidence>
<dbReference type="Pfam" id="PF09659">
    <property type="entry name" value="Cas_Csm6_HEPN"/>
    <property type="match status" value="1"/>
</dbReference>
<dbReference type="GO" id="GO:0016301">
    <property type="term" value="F:kinase activity"/>
    <property type="evidence" value="ECO:0007669"/>
    <property type="project" value="UniProtKB-KW"/>
</dbReference>
<keyword evidence="2" id="KW-0808">Transferase</keyword>
<proteinExistence type="predicted"/>
<dbReference type="Proteomes" id="UP000254082">
    <property type="component" value="Unassembled WGS sequence"/>
</dbReference>
<sequence>MDKQTLKETLVILIQHYDYASAYRLVEKQAINPDAKTLLYLMKKRRQLAINELYEPKTIQHFQEAYQCSLTANPQEQELLANYIMDLQAKVRSEDIIDFVRAVSPILYRLFLRLIEREIPDLTAYIKNSKDSSYDSWKFIQMEDSQDQALQDFARTWQDPRVTSRSLVALIDLLPISGSLKKDVTFLRDMEKSVRNPLAHLIKPFDEKILHETTGFSSCSFLEMIIKLARHTGIAYQENPFYFDQINQLISSLL</sequence>
<dbReference type="RefSeq" id="WP_002996472.1">
    <property type="nucleotide sequence ID" value="NZ_UHFA01000002.1"/>
</dbReference>
<dbReference type="AlphaFoldDB" id="A0A380JH28"/>
<dbReference type="InterPro" id="IPR053941">
    <property type="entry name" value="Csm6_HEPN"/>
</dbReference>
<reference evidence="2 3" key="1">
    <citation type="submission" date="2018-06" db="EMBL/GenBank/DDBJ databases">
        <authorList>
            <consortium name="Pathogen Informatics"/>
            <person name="Doyle S."/>
        </authorList>
    </citation>
    <scope>NUCLEOTIDE SEQUENCE [LARGE SCALE GENOMIC DNA]</scope>
    <source>
        <strain evidence="3">NCTC 11391</strain>
    </source>
</reference>
<accession>A0A380JH28</accession>
<feature type="domain" description="Csm6 HEPN" evidence="1">
    <location>
        <begin position="79"/>
        <end position="250"/>
    </location>
</feature>
<evidence type="ECO:0000313" key="2">
    <source>
        <dbReference type="EMBL" id="SUN36786.1"/>
    </source>
</evidence>
<keyword evidence="2" id="KW-0418">Kinase</keyword>
<organism evidence="2 3">
    <name type="scientific">Streptococcus downei MFe28</name>
    <dbReference type="NCBI Taxonomy" id="764290"/>
    <lineage>
        <taxon>Bacteria</taxon>
        <taxon>Bacillati</taxon>
        <taxon>Bacillota</taxon>
        <taxon>Bacilli</taxon>
        <taxon>Lactobacillales</taxon>
        <taxon>Streptococcaceae</taxon>
        <taxon>Streptococcus</taxon>
    </lineage>
</organism>
<gene>
    <name evidence="2" type="ORF">NCTC11391_01744</name>
</gene>
<dbReference type="EMBL" id="UHFA01000002">
    <property type="protein sequence ID" value="SUN36786.1"/>
    <property type="molecule type" value="Genomic_DNA"/>
</dbReference>